<evidence type="ECO:0000256" key="2">
    <source>
        <dbReference type="ARBA" id="ARBA00008727"/>
    </source>
</evidence>
<evidence type="ECO:0000256" key="3">
    <source>
        <dbReference type="ARBA" id="ARBA00022692"/>
    </source>
</evidence>
<sequence length="273" mass="30600">RLLSIPEGQHTILTCPGHTPDDSAPLEWRDGTGRVIATKHGQTADVPREYEHKYSLLLNGSLFIKYLQLSDSGEFRCGAQLVAEVEDYVVDVGRTLTLPCRVTEKQKQKWMFRKSKQFERTPIYIKHKNGTLSKEIADPQNRYSHTSDNALHISNLQPEDAGEYWCNGKKAAVLTVRTEKPDFTNQTADMADDTDTEADVPEEDDSEHDSEASKESQGEAQLDSPVEMGEIHYASLGRQNWRERPQAQGESHHVIYSTVAGGGGEASRANPYR</sequence>
<dbReference type="InterPro" id="IPR013106">
    <property type="entry name" value="Ig_V-set"/>
</dbReference>
<evidence type="ECO:0000313" key="10">
    <source>
        <dbReference type="EMBL" id="KAG9333673.1"/>
    </source>
</evidence>
<dbReference type="Proteomes" id="UP000824540">
    <property type="component" value="Unassembled WGS sequence"/>
</dbReference>
<feature type="non-terminal residue" evidence="10">
    <location>
        <position position="1"/>
    </location>
</feature>
<dbReference type="GO" id="GO:0016020">
    <property type="term" value="C:membrane"/>
    <property type="evidence" value="ECO:0007669"/>
    <property type="project" value="UniProtKB-SubCell"/>
</dbReference>
<dbReference type="PANTHER" id="PTHR32178">
    <property type="entry name" value="FAM187"/>
    <property type="match status" value="1"/>
</dbReference>
<dbReference type="OrthoDB" id="8777224at2759"/>
<feature type="compositionally biased region" description="Acidic residues" evidence="8">
    <location>
        <begin position="190"/>
        <end position="208"/>
    </location>
</feature>
<dbReference type="PROSITE" id="PS50835">
    <property type="entry name" value="IG_LIKE"/>
    <property type="match status" value="1"/>
</dbReference>
<gene>
    <name evidence="10" type="ORF">JZ751_010663</name>
</gene>
<organism evidence="10 11">
    <name type="scientific">Albula glossodonta</name>
    <name type="common">roundjaw bonefish</name>
    <dbReference type="NCBI Taxonomy" id="121402"/>
    <lineage>
        <taxon>Eukaryota</taxon>
        <taxon>Metazoa</taxon>
        <taxon>Chordata</taxon>
        <taxon>Craniata</taxon>
        <taxon>Vertebrata</taxon>
        <taxon>Euteleostomi</taxon>
        <taxon>Actinopterygii</taxon>
        <taxon>Neopterygii</taxon>
        <taxon>Teleostei</taxon>
        <taxon>Albuliformes</taxon>
        <taxon>Albulidae</taxon>
        <taxon>Albula</taxon>
    </lineage>
</organism>
<dbReference type="SMART" id="SM00409">
    <property type="entry name" value="IG"/>
    <property type="match status" value="1"/>
</dbReference>
<accession>A0A8T2N0S2</accession>
<comment type="subcellular location">
    <subcellularLocation>
        <location evidence="1">Membrane</location>
        <topology evidence="1">Single-pass type I membrane protein</topology>
    </subcellularLocation>
</comment>
<dbReference type="InterPro" id="IPR039311">
    <property type="entry name" value="FAM187A/B"/>
</dbReference>
<evidence type="ECO:0000259" key="9">
    <source>
        <dbReference type="PROSITE" id="PS50835"/>
    </source>
</evidence>
<dbReference type="AlphaFoldDB" id="A0A8T2N0S2"/>
<dbReference type="SMART" id="SM00408">
    <property type="entry name" value="IGc2"/>
    <property type="match status" value="2"/>
</dbReference>
<feature type="compositionally biased region" description="Basic and acidic residues" evidence="8">
    <location>
        <begin position="240"/>
        <end position="253"/>
    </location>
</feature>
<protein>
    <recommendedName>
        <fullName evidence="9">Ig-like domain-containing protein</fullName>
    </recommendedName>
</protein>
<keyword evidence="5" id="KW-1133">Transmembrane helix</keyword>
<keyword evidence="6" id="KW-0472">Membrane</keyword>
<evidence type="ECO:0000256" key="4">
    <source>
        <dbReference type="ARBA" id="ARBA00022729"/>
    </source>
</evidence>
<dbReference type="Gene3D" id="2.60.40.10">
    <property type="entry name" value="Immunoglobulins"/>
    <property type="match status" value="2"/>
</dbReference>
<dbReference type="SUPFAM" id="SSF48726">
    <property type="entry name" value="Immunoglobulin"/>
    <property type="match status" value="2"/>
</dbReference>
<dbReference type="InterPro" id="IPR007110">
    <property type="entry name" value="Ig-like_dom"/>
</dbReference>
<evidence type="ECO:0000256" key="6">
    <source>
        <dbReference type="ARBA" id="ARBA00023136"/>
    </source>
</evidence>
<keyword evidence="3" id="KW-0812">Transmembrane</keyword>
<evidence type="ECO:0000256" key="8">
    <source>
        <dbReference type="SAM" id="MobiDB-lite"/>
    </source>
</evidence>
<feature type="domain" description="Ig-like" evidence="9">
    <location>
        <begin position="1"/>
        <end position="97"/>
    </location>
</feature>
<reference evidence="10" key="1">
    <citation type="thesis" date="2021" institute="BYU ScholarsArchive" country="Provo, UT, USA">
        <title>Applications of and Algorithms for Genome Assembly and Genomic Analyses with an Emphasis on Marine Teleosts.</title>
        <authorList>
            <person name="Pickett B.D."/>
        </authorList>
    </citation>
    <scope>NUCLEOTIDE SEQUENCE</scope>
    <source>
        <strain evidence="10">HI-2016</strain>
    </source>
</reference>
<keyword evidence="11" id="KW-1185">Reference proteome</keyword>
<dbReference type="InterPro" id="IPR003598">
    <property type="entry name" value="Ig_sub2"/>
</dbReference>
<feature type="region of interest" description="Disordered" evidence="8">
    <location>
        <begin position="182"/>
        <end position="273"/>
    </location>
</feature>
<keyword evidence="7" id="KW-0325">Glycoprotein</keyword>
<evidence type="ECO:0000256" key="7">
    <source>
        <dbReference type="ARBA" id="ARBA00023180"/>
    </source>
</evidence>
<comment type="caution">
    <text evidence="10">The sequence shown here is derived from an EMBL/GenBank/DDBJ whole genome shotgun (WGS) entry which is preliminary data.</text>
</comment>
<evidence type="ECO:0000256" key="1">
    <source>
        <dbReference type="ARBA" id="ARBA00004479"/>
    </source>
</evidence>
<dbReference type="InterPro" id="IPR036179">
    <property type="entry name" value="Ig-like_dom_sf"/>
</dbReference>
<dbReference type="Pfam" id="PF07686">
    <property type="entry name" value="V-set"/>
    <property type="match status" value="1"/>
</dbReference>
<dbReference type="PANTHER" id="PTHR32178:SF6">
    <property type="entry name" value="IG-LIKE DOMAIN-CONTAINING PROTEIN"/>
    <property type="match status" value="1"/>
</dbReference>
<proteinExistence type="inferred from homology"/>
<evidence type="ECO:0000256" key="5">
    <source>
        <dbReference type="ARBA" id="ARBA00022989"/>
    </source>
</evidence>
<dbReference type="EMBL" id="JAFBMS010000184">
    <property type="protein sequence ID" value="KAG9333673.1"/>
    <property type="molecule type" value="Genomic_DNA"/>
</dbReference>
<name>A0A8T2N0S2_9TELE</name>
<comment type="similarity">
    <text evidence="2">Belongs to the FAM187 family.</text>
</comment>
<evidence type="ECO:0000313" key="11">
    <source>
        <dbReference type="Proteomes" id="UP000824540"/>
    </source>
</evidence>
<keyword evidence="4" id="KW-0732">Signal</keyword>
<dbReference type="InterPro" id="IPR013783">
    <property type="entry name" value="Ig-like_fold"/>
</dbReference>
<dbReference type="InterPro" id="IPR003599">
    <property type="entry name" value="Ig_sub"/>
</dbReference>